<evidence type="ECO:0000256" key="1">
    <source>
        <dbReference type="SAM" id="MobiDB-lite"/>
    </source>
</evidence>
<protein>
    <submittedName>
        <fullName evidence="2">Uncharacterized protein</fullName>
    </submittedName>
</protein>
<dbReference type="EMBL" id="ML976990">
    <property type="protein sequence ID" value="KAF1957030.1"/>
    <property type="molecule type" value="Genomic_DNA"/>
</dbReference>
<accession>A0A6A5TY78</accession>
<gene>
    <name evidence="2" type="ORF">CC80DRAFT_547744</name>
</gene>
<dbReference type="Proteomes" id="UP000800035">
    <property type="component" value="Unassembled WGS sequence"/>
</dbReference>
<reference evidence="2" key="1">
    <citation type="journal article" date="2020" name="Stud. Mycol.">
        <title>101 Dothideomycetes genomes: a test case for predicting lifestyles and emergence of pathogens.</title>
        <authorList>
            <person name="Haridas S."/>
            <person name="Albert R."/>
            <person name="Binder M."/>
            <person name="Bloem J."/>
            <person name="Labutti K."/>
            <person name="Salamov A."/>
            <person name="Andreopoulos B."/>
            <person name="Baker S."/>
            <person name="Barry K."/>
            <person name="Bills G."/>
            <person name="Bluhm B."/>
            <person name="Cannon C."/>
            <person name="Castanera R."/>
            <person name="Culley D."/>
            <person name="Daum C."/>
            <person name="Ezra D."/>
            <person name="Gonzalez J."/>
            <person name="Henrissat B."/>
            <person name="Kuo A."/>
            <person name="Liang C."/>
            <person name="Lipzen A."/>
            <person name="Lutzoni F."/>
            <person name="Magnuson J."/>
            <person name="Mondo S."/>
            <person name="Nolan M."/>
            <person name="Ohm R."/>
            <person name="Pangilinan J."/>
            <person name="Park H.-J."/>
            <person name="Ramirez L."/>
            <person name="Alfaro M."/>
            <person name="Sun H."/>
            <person name="Tritt A."/>
            <person name="Yoshinaga Y."/>
            <person name="Zwiers L.-H."/>
            <person name="Turgeon B."/>
            <person name="Goodwin S."/>
            <person name="Spatafora J."/>
            <person name="Crous P."/>
            <person name="Grigoriev I."/>
        </authorList>
    </citation>
    <scope>NUCLEOTIDE SEQUENCE</scope>
    <source>
        <strain evidence="2">CBS 675.92</strain>
    </source>
</reference>
<dbReference type="AlphaFoldDB" id="A0A6A5TY78"/>
<evidence type="ECO:0000313" key="2">
    <source>
        <dbReference type="EMBL" id="KAF1957030.1"/>
    </source>
</evidence>
<proteinExistence type="predicted"/>
<keyword evidence="3" id="KW-1185">Reference proteome</keyword>
<organism evidence="2 3">
    <name type="scientific">Byssothecium circinans</name>
    <dbReference type="NCBI Taxonomy" id="147558"/>
    <lineage>
        <taxon>Eukaryota</taxon>
        <taxon>Fungi</taxon>
        <taxon>Dikarya</taxon>
        <taxon>Ascomycota</taxon>
        <taxon>Pezizomycotina</taxon>
        <taxon>Dothideomycetes</taxon>
        <taxon>Pleosporomycetidae</taxon>
        <taxon>Pleosporales</taxon>
        <taxon>Massarineae</taxon>
        <taxon>Massarinaceae</taxon>
        <taxon>Byssothecium</taxon>
    </lineage>
</organism>
<feature type="region of interest" description="Disordered" evidence="1">
    <location>
        <begin position="1"/>
        <end position="23"/>
    </location>
</feature>
<evidence type="ECO:0000313" key="3">
    <source>
        <dbReference type="Proteomes" id="UP000800035"/>
    </source>
</evidence>
<sequence length="105" mass="11918">MSLTRPAPFHPNPSFKRPSRSSLRHIGIPDGTDVLAVYLWWARQRRFRAHLELRGPRPEVASSVRSVLGADDEREPLSPVLPIARSNFQLREASFDLRGVGSQFE</sequence>
<name>A0A6A5TY78_9PLEO</name>
<dbReference type="OrthoDB" id="3780845at2759"/>